<dbReference type="NCBIfam" id="TIGR00756">
    <property type="entry name" value="PPR"/>
    <property type="match status" value="1"/>
</dbReference>
<proteinExistence type="predicted"/>
<reference evidence="4" key="1">
    <citation type="submission" date="2013-01" db="EMBL/GenBank/DDBJ databases">
        <title>Draft Genome Sequence of a Mulberry Tree, Morus notabilis C.K. Schneid.</title>
        <authorList>
            <person name="He N."/>
            <person name="Zhao S."/>
        </authorList>
    </citation>
    <scope>NUCLEOTIDE SEQUENCE</scope>
</reference>
<dbReference type="InterPro" id="IPR046960">
    <property type="entry name" value="PPR_At4g14850-like_plant"/>
</dbReference>
<keyword evidence="4" id="KW-1185">Reference proteome</keyword>
<protein>
    <recommendedName>
        <fullName evidence="5">Pentatricopeptide repeat-containing protein</fullName>
    </recommendedName>
</protein>
<evidence type="ECO:0000256" key="2">
    <source>
        <dbReference type="PROSITE-ProRule" id="PRU00708"/>
    </source>
</evidence>
<dbReference type="PANTHER" id="PTHR47926:SF537">
    <property type="entry name" value="PENTACOTRIPEPTIDE-REPEAT REGION OF PRORP DOMAIN-CONTAINING PROTEIN"/>
    <property type="match status" value="1"/>
</dbReference>
<organism evidence="3 4">
    <name type="scientific">Morus notabilis</name>
    <dbReference type="NCBI Taxonomy" id="981085"/>
    <lineage>
        <taxon>Eukaryota</taxon>
        <taxon>Viridiplantae</taxon>
        <taxon>Streptophyta</taxon>
        <taxon>Embryophyta</taxon>
        <taxon>Tracheophyta</taxon>
        <taxon>Spermatophyta</taxon>
        <taxon>Magnoliopsida</taxon>
        <taxon>eudicotyledons</taxon>
        <taxon>Gunneridae</taxon>
        <taxon>Pentapetalae</taxon>
        <taxon>rosids</taxon>
        <taxon>fabids</taxon>
        <taxon>Rosales</taxon>
        <taxon>Moraceae</taxon>
        <taxon>Moreae</taxon>
        <taxon>Morus</taxon>
    </lineage>
</organism>
<dbReference type="Proteomes" id="UP000030645">
    <property type="component" value="Unassembled WGS sequence"/>
</dbReference>
<dbReference type="GO" id="GO:0009451">
    <property type="term" value="P:RNA modification"/>
    <property type="evidence" value="ECO:0007669"/>
    <property type="project" value="InterPro"/>
</dbReference>
<feature type="repeat" description="PPR" evidence="2">
    <location>
        <begin position="76"/>
        <end position="110"/>
    </location>
</feature>
<name>W9QET7_9ROSA</name>
<dbReference type="InterPro" id="IPR011990">
    <property type="entry name" value="TPR-like_helical_dom_sf"/>
</dbReference>
<gene>
    <name evidence="3" type="ORF">L484_013571</name>
</gene>
<accession>W9QET7</accession>
<dbReference type="AlphaFoldDB" id="W9QET7"/>
<dbReference type="PANTHER" id="PTHR47926">
    <property type="entry name" value="PENTATRICOPEPTIDE REPEAT-CONTAINING PROTEIN"/>
    <property type="match status" value="1"/>
</dbReference>
<dbReference type="PROSITE" id="PS51375">
    <property type="entry name" value="PPR"/>
    <property type="match status" value="1"/>
</dbReference>
<dbReference type="eggNOG" id="KOG4197">
    <property type="taxonomic scope" value="Eukaryota"/>
</dbReference>
<evidence type="ECO:0000313" key="4">
    <source>
        <dbReference type="Proteomes" id="UP000030645"/>
    </source>
</evidence>
<dbReference type="GO" id="GO:0003723">
    <property type="term" value="F:RNA binding"/>
    <property type="evidence" value="ECO:0007669"/>
    <property type="project" value="InterPro"/>
</dbReference>
<dbReference type="Gene3D" id="1.25.40.10">
    <property type="entry name" value="Tetratricopeptide repeat domain"/>
    <property type="match status" value="1"/>
</dbReference>
<dbReference type="EMBL" id="KE343519">
    <property type="protein sequence ID" value="EXB31939.1"/>
    <property type="molecule type" value="Genomic_DNA"/>
</dbReference>
<keyword evidence="1" id="KW-0677">Repeat</keyword>
<dbReference type="Pfam" id="PF13041">
    <property type="entry name" value="PPR_2"/>
    <property type="match status" value="1"/>
</dbReference>
<evidence type="ECO:0000256" key="1">
    <source>
        <dbReference type="ARBA" id="ARBA00022737"/>
    </source>
</evidence>
<dbReference type="InterPro" id="IPR002885">
    <property type="entry name" value="PPR_rpt"/>
</dbReference>
<sequence length="119" mass="13531">MGLPPNQQHNLVAALASMAESCLSMRDLKQIHAHAIVANLHRHHVVLGKIFRFAAVSPSGDLHYAHQLFSQMPQPRTFFYNTLIRGYSKSSSPSRSVHLFNRMRMNCVDPDEFTLNFLL</sequence>
<dbReference type="STRING" id="981085.W9QET7"/>
<evidence type="ECO:0000313" key="3">
    <source>
        <dbReference type="EMBL" id="EXB31939.1"/>
    </source>
</evidence>
<evidence type="ECO:0008006" key="5">
    <source>
        <dbReference type="Google" id="ProtNLM"/>
    </source>
</evidence>